<proteinExistence type="predicted"/>
<organism evidence="1">
    <name type="scientific">marine sediment metagenome</name>
    <dbReference type="NCBI Taxonomy" id="412755"/>
    <lineage>
        <taxon>unclassified sequences</taxon>
        <taxon>metagenomes</taxon>
        <taxon>ecological metagenomes</taxon>
    </lineage>
</organism>
<sequence length="52" mass="5691">MLEQMLTIAILFSAASAVVAFWHNPDIRLAGPEGPLMDGLQTLGCDYRQTAR</sequence>
<name>X0WSN5_9ZZZZ</name>
<dbReference type="AlphaFoldDB" id="X0WSN5"/>
<protein>
    <submittedName>
        <fullName evidence="1">Uncharacterized protein</fullName>
    </submittedName>
</protein>
<dbReference type="EMBL" id="BARS01031018">
    <property type="protein sequence ID" value="GAG27513.1"/>
    <property type="molecule type" value="Genomic_DNA"/>
</dbReference>
<comment type="caution">
    <text evidence="1">The sequence shown here is derived from an EMBL/GenBank/DDBJ whole genome shotgun (WGS) entry which is preliminary data.</text>
</comment>
<gene>
    <name evidence="1" type="ORF">S01H1_48308</name>
</gene>
<evidence type="ECO:0000313" key="1">
    <source>
        <dbReference type="EMBL" id="GAG27513.1"/>
    </source>
</evidence>
<accession>X0WSN5</accession>
<reference evidence="1" key="1">
    <citation type="journal article" date="2014" name="Front. Microbiol.">
        <title>High frequency of phylogenetically diverse reductive dehalogenase-homologous genes in deep subseafloor sedimentary metagenomes.</title>
        <authorList>
            <person name="Kawai M."/>
            <person name="Futagami T."/>
            <person name="Toyoda A."/>
            <person name="Takaki Y."/>
            <person name="Nishi S."/>
            <person name="Hori S."/>
            <person name="Arai W."/>
            <person name="Tsubouchi T."/>
            <person name="Morono Y."/>
            <person name="Uchiyama I."/>
            <person name="Ito T."/>
            <person name="Fujiyama A."/>
            <person name="Inagaki F."/>
            <person name="Takami H."/>
        </authorList>
    </citation>
    <scope>NUCLEOTIDE SEQUENCE</scope>
    <source>
        <strain evidence="1">Expedition CK06-06</strain>
    </source>
</reference>